<dbReference type="EMBL" id="WJXB01000013">
    <property type="protein sequence ID" value="MRN56380.1"/>
    <property type="molecule type" value="Genomic_DNA"/>
</dbReference>
<organism evidence="1 2">
    <name type="scientific">Paenibacillus monticola</name>
    <dbReference type="NCBI Taxonomy" id="2666075"/>
    <lineage>
        <taxon>Bacteria</taxon>
        <taxon>Bacillati</taxon>
        <taxon>Bacillota</taxon>
        <taxon>Bacilli</taxon>
        <taxon>Bacillales</taxon>
        <taxon>Paenibacillaceae</taxon>
        <taxon>Paenibacillus</taxon>
    </lineage>
</organism>
<name>A0A7X2L4I4_9BACL</name>
<accession>A0A7X2L4I4</accession>
<keyword evidence="2" id="KW-1185">Reference proteome</keyword>
<comment type="caution">
    <text evidence="1">The sequence shown here is derived from an EMBL/GenBank/DDBJ whole genome shotgun (WGS) entry which is preliminary data.</text>
</comment>
<reference evidence="1 2" key="1">
    <citation type="submission" date="2019-11" db="EMBL/GenBank/DDBJ databases">
        <title>Paenibacillus monticola sp. nov., a novel PGPR strain isolated from mountain sample in China.</title>
        <authorList>
            <person name="Zhao Q."/>
            <person name="Li H.-P."/>
            <person name="Zhang J.-L."/>
        </authorList>
    </citation>
    <scope>NUCLEOTIDE SEQUENCE [LARGE SCALE GENOMIC DNA]</scope>
    <source>
        <strain evidence="1 2">LC-T2</strain>
    </source>
</reference>
<gene>
    <name evidence="1" type="ORF">GJB61_25730</name>
</gene>
<proteinExistence type="predicted"/>
<protein>
    <submittedName>
        <fullName evidence="1">Uncharacterized protein</fullName>
    </submittedName>
</protein>
<evidence type="ECO:0000313" key="2">
    <source>
        <dbReference type="Proteomes" id="UP000463051"/>
    </source>
</evidence>
<evidence type="ECO:0000313" key="1">
    <source>
        <dbReference type="EMBL" id="MRN56380.1"/>
    </source>
</evidence>
<dbReference type="AlphaFoldDB" id="A0A7X2L4I4"/>
<dbReference type="RefSeq" id="WP_154121864.1">
    <property type="nucleotide sequence ID" value="NZ_WJXB01000013.1"/>
</dbReference>
<dbReference type="Proteomes" id="UP000463051">
    <property type="component" value="Unassembled WGS sequence"/>
</dbReference>
<sequence length="205" mass="24378">MEFTFELPKKDEKLFKDGGNYYEFAHFGWGSTETEFYGYMKGYKESADLLVNSSVASRDISMLDTSVFPILFLYRQYLELAMKSIYLRISEDNWGDKEDTIKKSSHNLMSIWNKVKPILEPLGSEDKEMIVTVEQYIKEFHQFDKSSFTFRYPITKELDRVLTSEKRINLINLRDRIEELYNFFSGCSDMLDADLEHKHNFEDFY</sequence>